<reference evidence="1" key="2">
    <citation type="submission" date="2025-08" db="UniProtKB">
        <authorList>
            <consortium name="RefSeq"/>
        </authorList>
    </citation>
    <scope>IDENTIFICATION</scope>
</reference>
<name>A0AAJ8BS61_ASPNG</name>
<protein>
    <submittedName>
        <fullName evidence="1">Uncharacterized protein</fullName>
    </submittedName>
</protein>
<dbReference type="KEGG" id="ang:An12g09250"/>
<accession>A0AAJ8BS61</accession>
<dbReference type="AlphaFoldDB" id="A0AAJ8BS61"/>
<dbReference type="GeneID" id="84592724"/>
<reference evidence="1" key="1">
    <citation type="submission" date="2025-02" db="EMBL/GenBank/DDBJ databases">
        <authorList>
            <consortium name="NCBI Genome Project"/>
        </authorList>
    </citation>
    <scope>NUCLEOTIDE SEQUENCE</scope>
</reference>
<dbReference type="RefSeq" id="XP_059601963.1">
    <property type="nucleotide sequence ID" value="XM_059743653.1"/>
</dbReference>
<organism evidence="1">
    <name type="scientific">Aspergillus niger</name>
    <dbReference type="NCBI Taxonomy" id="5061"/>
    <lineage>
        <taxon>Eukaryota</taxon>
        <taxon>Fungi</taxon>
        <taxon>Dikarya</taxon>
        <taxon>Ascomycota</taxon>
        <taxon>Pezizomycotina</taxon>
        <taxon>Eurotiomycetes</taxon>
        <taxon>Eurotiomycetidae</taxon>
        <taxon>Eurotiales</taxon>
        <taxon>Aspergillaceae</taxon>
        <taxon>Aspergillus</taxon>
        <taxon>Aspergillus subgen. Circumdati</taxon>
    </lineage>
</organism>
<evidence type="ECO:0000313" key="1">
    <source>
        <dbReference type="RefSeq" id="XP_059601963.1"/>
    </source>
</evidence>
<dbReference type="VEuPathDB" id="FungiDB:An12g09250"/>
<sequence>MGQLVANVICASSIKAHLYDQSFFAPFIHFSIFQSQRGACEIIARRTNCRLKEIVAVGRFYTALATVTMTRVDYVPQPISLSDHDRCSLL</sequence>
<gene>
    <name evidence="1" type="ORF">An12g09250</name>
</gene>
<proteinExistence type="predicted"/>